<evidence type="ECO:0000313" key="3">
    <source>
        <dbReference type="Proteomes" id="UP000294513"/>
    </source>
</evidence>
<dbReference type="Proteomes" id="UP000294513">
    <property type="component" value="Unassembled WGS sequence"/>
</dbReference>
<reference evidence="2 3" key="1">
    <citation type="submission" date="2019-03" db="EMBL/GenBank/DDBJ databases">
        <title>Draft genome sequences of novel Actinobacteria.</title>
        <authorList>
            <person name="Sahin N."/>
            <person name="Ay H."/>
            <person name="Saygin H."/>
        </authorList>
    </citation>
    <scope>NUCLEOTIDE SEQUENCE [LARGE SCALE GENOMIC DNA]</scope>
    <source>
        <strain evidence="2 3">H3C3</strain>
    </source>
</reference>
<gene>
    <name evidence="2" type="ORF">E1298_43035</name>
</gene>
<dbReference type="Pfam" id="PF13560">
    <property type="entry name" value="HTH_31"/>
    <property type="match status" value="1"/>
</dbReference>
<dbReference type="InterPro" id="IPR001387">
    <property type="entry name" value="Cro/C1-type_HTH"/>
</dbReference>
<dbReference type="RefSeq" id="WP_131903150.1">
    <property type="nucleotide sequence ID" value="NZ_SMKU01000466.1"/>
</dbReference>
<dbReference type="SMART" id="SM00530">
    <property type="entry name" value="HTH_XRE"/>
    <property type="match status" value="1"/>
</dbReference>
<dbReference type="OrthoDB" id="4966777at2"/>
<name>A0A4R4ZXB7_9ACTN</name>
<accession>A0A4R4ZXB7</accession>
<dbReference type="CDD" id="cd00093">
    <property type="entry name" value="HTH_XRE"/>
    <property type="match status" value="1"/>
</dbReference>
<dbReference type="AlphaFoldDB" id="A0A4R4ZXB7"/>
<dbReference type="PROSITE" id="PS50943">
    <property type="entry name" value="HTH_CROC1"/>
    <property type="match status" value="1"/>
</dbReference>
<dbReference type="SUPFAM" id="SSF47413">
    <property type="entry name" value="lambda repressor-like DNA-binding domains"/>
    <property type="match status" value="1"/>
</dbReference>
<organism evidence="2 3">
    <name type="scientific">Actinomadura rubrisoli</name>
    <dbReference type="NCBI Taxonomy" id="2530368"/>
    <lineage>
        <taxon>Bacteria</taxon>
        <taxon>Bacillati</taxon>
        <taxon>Actinomycetota</taxon>
        <taxon>Actinomycetes</taxon>
        <taxon>Streptosporangiales</taxon>
        <taxon>Thermomonosporaceae</taxon>
        <taxon>Actinomadura</taxon>
    </lineage>
</organism>
<evidence type="ECO:0000259" key="1">
    <source>
        <dbReference type="PROSITE" id="PS50943"/>
    </source>
</evidence>
<protein>
    <submittedName>
        <fullName evidence="2">XRE family transcriptional regulator</fullName>
    </submittedName>
</protein>
<comment type="caution">
    <text evidence="2">The sequence shown here is derived from an EMBL/GenBank/DDBJ whole genome shotgun (WGS) entry which is preliminary data.</text>
</comment>
<keyword evidence="3" id="KW-1185">Reference proteome</keyword>
<evidence type="ECO:0000313" key="2">
    <source>
        <dbReference type="EMBL" id="TDD63863.1"/>
    </source>
</evidence>
<dbReference type="GO" id="GO:0003677">
    <property type="term" value="F:DNA binding"/>
    <property type="evidence" value="ECO:0007669"/>
    <property type="project" value="InterPro"/>
</dbReference>
<feature type="domain" description="HTH cro/C1-type" evidence="1">
    <location>
        <begin position="16"/>
        <end position="69"/>
    </location>
</feature>
<proteinExistence type="predicted"/>
<dbReference type="EMBL" id="SMKU01000466">
    <property type="protein sequence ID" value="TDD63863.1"/>
    <property type="molecule type" value="Genomic_DNA"/>
</dbReference>
<dbReference type="Gene3D" id="1.10.260.40">
    <property type="entry name" value="lambda repressor-like DNA-binding domains"/>
    <property type="match status" value="1"/>
</dbReference>
<dbReference type="InterPro" id="IPR010982">
    <property type="entry name" value="Lambda_DNA-bd_dom_sf"/>
</dbReference>
<sequence length="104" mass="11776">MPDSTAAAKKAFGIRLRDIRLDANLTGRELAARSGMRATKISKLEHARQNPTDDDIRKWCAACGVEEQLPELIAAHRQIDEMWEEHRQAMRAGLKQQSERAKPL</sequence>